<dbReference type="Proteomes" id="UP000008963">
    <property type="component" value="Chromosome"/>
</dbReference>
<organism evidence="2 3">
    <name type="scientific">Halobacteriovorax marinus (strain ATCC BAA-682 / DSM 15412 / SJ)</name>
    <name type="common">Bacteriovorax marinus</name>
    <dbReference type="NCBI Taxonomy" id="862908"/>
    <lineage>
        <taxon>Bacteria</taxon>
        <taxon>Pseudomonadati</taxon>
        <taxon>Bdellovibrionota</taxon>
        <taxon>Bacteriovoracia</taxon>
        <taxon>Bacteriovoracales</taxon>
        <taxon>Halobacteriovoraceae</taxon>
        <taxon>Halobacteriovorax</taxon>
    </lineage>
</organism>
<protein>
    <submittedName>
        <fullName evidence="2">Uncharacterized protein</fullName>
    </submittedName>
</protein>
<evidence type="ECO:0000313" key="3">
    <source>
        <dbReference type="Proteomes" id="UP000008963"/>
    </source>
</evidence>
<dbReference type="HOGENOM" id="CLU_1793797_0_0_7"/>
<sequence length="144" mass="16903">MKFIILFLVVQLSFGQEFQVKENAGYNKLERINSIESHIVKVDQNLKSLEKTIKDLKGRDSATKIIKEIQENQKKIQNDLNSLRSEELAQLKRDIEFVDQEKVEKLIDKFVEYQENTNKRIKLLEDSLKEIDGQLKRVDSPVKN</sequence>
<keyword evidence="1" id="KW-0175">Coiled coil</keyword>
<dbReference type="AlphaFoldDB" id="E1X2K3"/>
<keyword evidence="3" id="KW-1185">Reference proteome</keyword>
<dbReference type="KEGG" id="bmx:BMS_1955"/>
<name>E1X2K3_HALMS</name>
<dbReference type="STRING" id="862908.BMS_1955"/>
<evidence type="ECO:0000313" key="2">
    <source>
        <dbReference type="EMBL" id="CBW26770.1"/>
    </source>
</evidence>
<dbReference type="PATRIC" id="fig|862908.3.peg.1854"/>
<evidence type="ECO:0000256" key="1">
    <source>
        <dbReference type="SAM" id="Coils"/>
    </source>
</evidence>
<proteinExistence type="predicted"/>
<gene>
    <name evidence="2" type="ordered locus">BMS_1955</name>
</gene>
<dbReference type="RefSeq" id="WP_014244551.1">
    <property type="nucleotide sequence ID" value="NC_016620.1"/>
</dbReference>
<reference evidence="3" key="1">
    <citation type="journal article" date="2013" name="ISME J.">
        <title>A small predatory core genome in the divergent marine Bacteriovorax marinus SJ and the terrestrial Bdellovibrio bacteriovorus.</title>
        <authorList>
            <person name="Crossman L.C."/>
            <person name="Chen H."/>
            <person name="Cerdeno-Tarraga A.M."/>
            <person name="Brooks K."/>
            <person name="Quail M.A."/>
            <person name="Pineiro S.A."/>
            <person name="Hobley L."/>
            <person name="Sockett R.E."/>
            <person name="Bentley S.D."/>
            <person name="Parkhill J."/>
            <person name="Williams H.N."/>
            <person name="Stine O.C."/>
        </authorList>
    </citation>
    <scope>NUCLEOTIDE SEQUENCE [LARGE SCALE GENOMIC DNA]</scope>
    <source>
        <strain evidence="3">ATCC BAA-682 / DSM 15412 / SJ</strain>
    </source>
</reference>
<accession>E1X2K3</accession>
<dbReference type="EMBL" id="FQ312005">
    <property type="protein sequence ID" value="CBW26770.1"/>
    <property type="molecule type" value="Genomic_DNA"/>
</dbReference>
<feature type="coiled-coil region" evidence="1">
    <location>
        <begin position="32"/>
        <end position="86"/>
    </location>
</feature>